<accession>A0A267GLK5</accession>
<dbReference type="SUPFAM" id="SSF52540">
    <property type="entry name" value="P-loop containing nucleoside triphosphate hydrolases"/>
    <property type="match status" value="1"/>
</dbReference>
<sequence length="545" mass="59319">MSFGIIDDQYRATPVGIPGHRAGIQVQPRLLQQQQQHHDFVRADSNPSSQGSLIRQGSVESNYSDDQSSTGASVDEETKRERQKQAAEQLEKAKTKPVAFAVRTNVAYDGANDNECPVPGQAITFGAKDFLHIKEKFDSYWWIGRLVKEGCDCQFVPSPARLDNLRIQQRAGTSRSAGSAGAVATGTPPAAPGPLVTDGPDESDKGDSDSLGRGGGGAGARGDAARKKAFFKKTDAAPPYEVVPSMRPVILLGPSLKGYEVTDMMQRAVFDFLKRRFEGRIIITQVSSDISLAKRSVLNNPSRRALIERGSRSSNIAEVQQEIERIFELARTLQLVVLDCDTINHPGQLAKTSLAPIIVYLKINSVKVLQRLIKSRGKSQTRNMTQQLSLAEKLLQCSPDSFDVALDENQLEDACEHLSEYLEAYWRATHPPSMLSKAERLLGLGGAVPPHPASQPLPPQPMRNHQQQQQQPLPQPQHQHSGSGGSGGGLWCGDPEDFRSDRQLRVGAGAGASASQGQGQQRRRQLPQPPPPPPPAPNFGQRGII</sequence>
<dbReference type="SMART" id="SM00072">
    <property type="entry name" value="GuKc"/>
    <property type="match status" value="1"/>
</dbReference>
<dbReference type="GO" id="GO:0005891">
    <property type="term" value="C:voltage-gated calcium channel complex"/>
    <property type="evidence" value="ECO:0007669"/>
    <property type="project" value="InterPro"/>
</dbReference>
<feature type="compositionally biased region" description="Pro residues" evidence="3">
    <location>
        <begin position="527"/>
        <end position="537"/>
    </location>
</feature>
<feature type="compositionally biased region" description="Basic and acidic residues" evidence="3">
    <location>
        <begin position="76"/>
        <end position="94"/>
    </location>
</feature>
<feature type="region of interest" description="Disordered" evidence="3">
    <location>
        <begin position="171"/>
        <end position="223"/>
    </location>
</feature>
<reference evidence="5 6" key="1">
    <citation type="submission" date="2017-06" db="EMBL/GenBank/DDBJ databases">
        <title>A platform for efficient transgenesis in Macrostomum lignano, a flatworm model organism for stem cell research.</title>
        <authorList>
            <person name="Berezikov E."/>
        </authorList>
    </citation>
    <scope>NUCLEOTIDE SEQUENCE [LARGE SCALE GENOMIC DNA]</scope>
    <source>
        <strain evidence="5">DV1</strain>
        <tissue evidence="5">Whole organism</tissue>
    </source>
</reference>
<evidence type="ECO:0000256" key="1">
    <source>
        <dbReference type="ARBA" id="ARBA00022443"/>
    </source>
</evidence>
<feature type="compositionally biased region" description="Low complexity" evidence="3">
    <location>
        <begin position="171"/>
        <end position="188"/>
    </location>
</feature>
<dbReference type="EMBL" id="NIVC01000284">
    <property type="protein sequence ID" value="PAA86297.1"/>
    <property type="molecule type" value="Genomic_DNA"/>
</dbReference>
<dbReference type="SUPFAM" id="SSF50044">
    <property type="entry name" value="SH3-domain"/>
    <property type="match status" value="1"/>
</dbReference>
<dbReference type="Gene3D" id="2.30.30.40">
    <property type="entry name" value="SH3 Domains"/>
    <property type="match status" value="1"/>
</dbReference>
<protein>
    <recommendedName>
        <fullName evidence="4">Guanylate kinase/L-type calcium channel beta subunit domain-containing protein</fullName>
    </recommendedName>
</protein>
<organism evidence="5 6">
    <name type="scientific">Macrostomum lignano</name>
    <dbReference type="NCBI Taxonomy" id="282301"/>
    <lineage>
        <taxon>Eukaryota</taxon>
        <taxon>Metazoa</taxon>
        <taxon>Spiralia</taxon>
        <taxon>Lophotrochozoa</taxon>
        <taxon>Platyhelminthes</taxon>
        <taxon>Rhabditophora</taxon>
        <taxon>Macrostomorpha</taxon>
        <taxon>Macrostomida</taxon>
        <taxon>Macrostomidae</taxon>
        <taxon>Macrostomum</taxon>
    </lineage>
</organism>
<keyword evidence="2" id="KW-0597">Phosphoprotein</keyword>
<feature type="compositionally biased region" description="Polar residues" evidence="3">
    <location>
        <begin position="45"/>
        <end position="72"/>
    </location>
</feature>
<dbReference type="GO" id="GO:0005245">
    <property type="term" value="F:voltage-gated calcium channel activity"/>
    <property type="evidence" value="ECO:0007669"/>
    <property type="project" value="InterPro"/>
</dbReference>
<comment type="caution">
    <text evidence="5">The sequence shown here is derived from an EMBL/GenBank/DDBJ whole genome shotgun (WGS) entry which is preliminary data.</text>
</comment>
<dbReference type="AlphaFoldDB" id="A0A267GLK5"/>
<dbReference type="InterPro" id="IPR027417">
    <property type="entry name" value="P-loop_NTPase"/>
</dbReference>
<name>A0A267GLK5_9PLAT</name>
<dbReference type="InterPro" id="IPR036028">
    <property type="entry name" value="SH3-like_dom_sf"/>
</dbReference>
<evidence type="ECO:0000256" key="2">
    <source>
        <dbReference type="ARBA" id="ARBA00022553"/>
    </source>
</evidence>
<feature type="domain" description="Guanylate kinase/L-type calcium channel beta subunit" evidence="4">
    <location>
        <begin position="245"/>
        <end position="426"/>
    </location>
</feature>
<evidence type="ECO:0000256" key="3">
    <source>
        <dbReference type="SAM" id="MobiDB-lite"/>
    </source>
</evidence>
<feature type="compositionally biased region" description="Pro residues" evidence="3">
    <location>
        <begin position="449"/>
        <end position="461"/>
    </location>
</feature>
<dbReference type="CDD" id="cd11863">
    <property type="entry name" value="SH3_CACNB"/>
    <property type="match status" value="1"/>
</dbReference>
<evidence type="ECO:0000313" key="5">
    <source>
        <dbReference type="EMBL" id="PAA86297.1"/>
    </source>
</evidence>
<proteinExistence type="predicted"/>
<feature type="region of interest" description="Disordered" evidence="3">
    <location>
        <begin position="36"/>
        <end position="94"/>
    </location>
</feature>
<keyword evidence="6" id="KW-1185">Reference proteome</keyword>
<dbReference type="InterPro" id="IPR000584">
    <property type="entry name" value="VDCC_L_bsu"/>
</dbReference>
<dbReference type="PANTHER" id="PTHR11824">
    <property type="entry name" value="VOLTAGE-DEPENDENT CALCIUM CHANNEL BETA SUBUNIT"/>
    <property type="match status" value="1"/>
</dbReference>
<dbReference type="PRINTS" id="PR01626">
    <property type="entry name" value="LCACHANNELB"/>
</dbReference>
<dbReference type="Proteomes" id="UP000215902">
    <property type="component" value="Unassembled WGS sequence"/>
</dbReference>
<dbReference type="Gene3D" id="3.40.50.300">
    <property type="entry name" value="P-loop containing nucleotide triphosphate hydrolases"/>
    <property type="match status" value="1"/>
</dbReference>
<gene>
    <name evidence="5" type="ORF">BOX15_Mlig023867g3</name>
</gene>
<dbReference type="InterPro" id="IPR008145">
    <property type="entry name" value="GK/Ca_channel_bsu"/>
</dbReference>
<dbReference type="STRING" id="282301.A0A267GLK5"/>
<feature type="compositionally biased region" description="Low complexity" evidence="3">
    <location>
        <begin position="511"/>
        <end position="520"/>
    </location>
</feature>
<dbReference type="Pfam" id="PF00625">
    <property type="entry name" value="Guanylate_kin"/>
    <property type="match status" value="1"/>
</dbReference>
<feature type="region of interest" description="Disordered" evidence="3">
    <location>
        <begin position="444"/>
        <end position="545"/>
    </location>
</feature>
<feature type="compositionally biased region" description="Gly residues" evidence="3">
    <location>
        <begin position="482"/>
        <end position="491"/>
    </location>
</feature>
<evidence type="ECO:0000313" key="6">
    <source>
        <dbReference type="Proteomes" id="UP000215902"/>
    </source>
</evidence>
<keyword evidence="1" id="KW-0728">SH3 domain</keyword>
<dbReference type="FunFam" id="3.40.50.300:FF:000432">
    <property type="entry name" value="Voltage-dependent L-type calcium channel subunit beta-1 isoform 1"/>
    <property type="match status" value="1"/>
</dbReference>
<evidence type="ECO:0000259" key="4">
    <source>
        <dbReference type="SMART" id="SM00072"/>
    </source>
</evidence>
<feature type="compositionally biased region" description="Low complexity" evidence="3">
    <location>
        <begin position="462"/>
        <end position="481"/>
    </location>
</feature>
<dbReference type="OrthoDB" id="5962384at2759"/>